<comment type="caution">
    <text evidence="2">The sequence shown here is derived from an EMBL/GenBank/DDBJ whole genome shotgun (WGS) entry which is preliminary data.</text>
</comment>
<dbReference type="GO" id="GO:0016746">
    <property type="term" value="F:acyltransferase activity"/>
    <property type="evidence" value="ECO:0007669"/>
    <property type="project" value="UniProtKB-KW"/>
</dbReference>
<evidence type="ECO:0000259" key="1">
    <source>
        <dbReference type="PROSITE" id="PS51186"/>
    </source>
</evidence>
<evidence type="ECO:0000313" key="3">
    <source>
        <dbReference type="Proteomes" id="UP000673394"/>
    </source>
</evidence>
<dbReference type="InterPro" id="IPR000182">
    <property type="entry name" value="GNAT_dom"/>
</dbReference>
<dbReference type="InterPro" id="IPR016181">
    <property type="entry name" value="Acyl_CoA_acyltransferase"/>
</dbReference>
<reference evidence="2 3" key="1">
    <citation type="submission" date="2021-04" db="EMBL/GenBank/DDBJ databases">
        <title>Paenibacillus sp. DLE-14 whole genome sequence.</title>
        <authorList>
            <person name="Ham Y.J."/>
        </authorList>
    </citation>
    <scope>NUCLEOTIDE SEQUENCE [LARGE SCALE GENOMIC DNA]</scope>
    <source>
        <strain evidence="2 3">DLE-14</strain>
    </source>
</reference>
<keyword evidence="2" id="KW-0808">Transferase</keyword>
<sequence>MSEQQHPSQLFMVREDLSTLPALSLPPGYAARSLQPGDEKEWERIINDSFGGEHPFDKEMASDEPYKPERVWFITDDRNVPIATASAWFRPQYKESTGYLHMVGLLQSQGGKKLGLYVSLAALLHMVQDGFTRAVLNTDDFRIPAVKTYLNLGFVPVFTDSGHHERWQALANKLNCRIDAIQTDGTPLVLEPSC</sequence>
<protein>
    <submittedName>
        <fullName evidence="2">GNAT family N-acetyltransferase</fullName>
        <ecNumber evidence="2">2.3.1.-</ecNumber>
    </submittedName>
</protein>
<dbReference type="Gene3D" id="3.40.630.30">
    <property type="match status" value="1"/>
</dbReference>
<gene>
    <name evidence="2" type="ORF">I8J30_06565</name>
</gene>
<dbReference type="Proteomes" id="UP000673394">
    <property type="component" value="Unassembled WGS sequence"/>
</dbReference>
<proteinExistence type="predicted"/>
<keyword evidence="3" id="KW-1185">Reference proteome</keyword>
<evidence type="ECO:0000313" key="2">
    <source>
        <dbReference type="EMBL" id="MBP3962364.1"/>
    </source>
</evidence>
<organism evidence="2 3">
    <name type="scientific">Paenibacillus lignilyticus</name>
    <dbReference type="NCBI Taxonomy" id="1172615"/>
    <lineage>
        <taxon>Bacteria</taxon>
        <taxon>Bacillati</taxon>
        <taxon>Bacillota</taxon>
        <taxon>Bacilli</taxon>
        <taxon>Bacillales</taxon>
        <taxon>Paenibacillaceae</taxon>
        <taxon>Paenibacillus</taxon>
    </lineage>
</organism>
<dbReference type="EMBL" id="JAGKSP010000002">
    <property type="protein sequence ID" value="MBP3962364.1"/>
    <property type="molecule type" value="Genomic_DNA"/>
</dbReference>
<accession>A0ABS5C8N0</accession>
<dbReference type="SUPFAM" id="SSF55729">
    <property type="entry name" value="Acyl-CoA N-acyltransferases (Nat)"/>
    <property type="match status" value="1"/>
</dbReference>
<name>A0ABS5C8N0_9BACL</name>
<dbReference type="Pfam" id="PF00583">
    <property type="entry name" value="Acetyltransf_1"/>
    <property type="match status" value="1"/>
</dbReference>
<dbReference type="PROSITE" id="PS51186">
    <property type="entry name" value="GNAT"/>
    <property type="match status" value="1"/>
</dbReference>
<keyword evidence="2" id="KW-0012">Acyltransferase</keyword>
<dbReference type="RefSeq" id="WP_210656514.1">
    <property type="nucleotide sequence ID" value="NZ_JAGKSP010000002.1"/>
</dbReference>
<dbReference type="EC" id="2.3.1.-" evidence="2"/>
<feature type="domain" description="N-acetyltransferase" evidence="1">
    <location>
        <begin position="29"/>
        <end position="177"/>
    </location>
</feature>